<dbReference type="InterPro" id="IPR001872">
    <property type="entry name" value="Peptidase_A8"/>
</dbReference>
<comment type="caution">
    <text evidence="9">Lacks conserved residue(s) required for the propagation of feature annotation.</text>
</comment>
<evidence type="ECO:0000256" key="6">
    <source>
        <dbReference type="ARBA" id="ARBA00022801"/>
    </source>
</evidence>
<evidence type="ECO:0000256" key="8">
    <source>
        <dbReference type="ARBA" id="ARBA00023136"/>
    </source>
</evidence>
<dbReference type="PANTHER" id="PTHR33695">
    <property type="entry name" value="LIPOPROTEIN SIGNAL PEPTIDASE"/>
    <property type="match status" value="1"/>
</dbReference>
<evidence type="ECO:0000256" key="9">
    <source>
        <dbReference type="HAMAP-Rule" id="MF_00161"/>
    </source>
</evidence>
<dbReference type="PATRIC" id="fig|883158.3.peg.1153"/>
<feature type="transmembrane region" description="Helical" evidence="9">
    <location>
        <begin position="94"/>
        <end position="114"/>
    </location>
</feature>
<evidence type="ECO:0000256" key="1">
    <source>
        <dbReference type="ARBA" id="ARBA00006139"/>
    </source>
</evidence>
<sequence length="219" mass="24598">MNNKKKAIIACLVVVALLVIDQTIKVIVKLNMSLGESIRIFDWFHIEFIENNGMAWGMELGSKLALSLFRILAVGFLVWYIAKKIRSGAKTGFVVVMSMICAGAAGNIFDSLFYGEIFTESQPYYMGAPPAELVSWGNGYASILMGRVVDMFYFPIFSGTFPSWFPVWGGERFTFFSPVFNFADSCITVGLSLMFIFYRNDLNGDVFKKEKPVQNDSLE</sequence>
<comment type="similarity">
    <text evidence="1 9 10">Belongs to the peptidase A8 family.</text>
</comment>
<keyword evidence="7 9" id="KW-1133">Transmembrane helix</keyword>
<dbReference type="PANTHER" id="PTHR33695:SF1">
    <property type="entry name" value="LIPOPROTEIN SIGNAL PEPTIDASE"/>
    <property type="match status" value="1"/>
</dbReference>
<feature type="active site" evidence="9">
    <location>
        <position position="184"/>
    </location>
</feature>
<dbReference type="GO" id="GO:0005886">
    <property type="term" value="C:plasma membrane"/>
    <property type="evidence" value="ECO:0007669"/>
    <property type="project" value="UniProtKB-SubCell"/>
</dbReference>
<evidence type="ECO:0000313" key="12">
    <source>
        <dbReference type="Proteomes" id="UP000016023"/>
    </source>
</evidence>
<evidence type="ECO:0000256" key="4">
    <source>
        <dbReference type="ARBA" id="ARBA00022692"/>
    </source>
</evidence>
<dbReference type="Pfam" id="PF01252">
    <property type="entry name" value="Peptidase_A8"/>
    <property type="match status" value="1"/>
</dbReference>
<dbReference type="eggNOG" id="COG0597">
    <property type="taxonomic scope" value="Bacteria"/>
</dbReference>
<keyword evidence="12" id="KW-1185">Reference proteome</keyword>
<dbReference type="RefSeq" id="WP_006952434.1">
    <property type="nucleotide sequence ID" value="NZ_JH594522.1"/>
</dbReference>
<evidence type="ECO:0000256" key="2">
    <source>
        <dbReference type="ARBA" id="ARBA00022475"/>
    </source>
</evidence>
<dbReference type="PRINTS" id="PR00781">
    <property type="entry name" value="LIPOSIGPTASE"/>
</dbReference>
<evidence type="ECO:0000256" key="5">
    <source>
        <dbReference type="ARBA" id="ARBA00022750"/>
    </source>
</evidence>
<comment type="function">
    <text evidence="9">This protein specifically catalyzes the removal of signal peptides from prolipoproteins.</text>
</comment>
<keyword evidence="8 9" id="KW-0472">Membrane</keyword>
<evidence type="ECO:0000256" key="3">
    <source>
        <dbReference type="ARBA" id="ARBA00022670"/>
    </source>
</evidence>
<dbReference type="GO" id="GO:0006508">
    <property type="term" value="P:proteolysis"/>
    <property type="evidence" value="ECO:0007669"/>
    <property type="project" value="UniProtKB-KW"/>
</dbReference>
<dbReference type="UniPathway" id="UPA00665"/>
<dbReference type="HOGENOM" id="CLU_083252_0_1_10"/>
<dbReference type="EMBL" id="AGWK01000032">
    <property type="protein sequence ID" value="EHO70643.1"/>
    <property type="molecule type" value="Genomic_DNA"/>
</dbReference>
<evidence type="ECO:0000256" key="10">
    <source>
        <dbReference type="RuleBase" id="RU004181"/>
    </source>
</evidence>
<keyword evidence="2 9" id="KW-1003">Cell membrane</keyword>
<dbReference type="NCBIfam" id="NF011369">
    <property type="entry name" value="PRK14788.1"/>
    <property type="match status" value="1"/>
</dbReference>
<keyword evidence="3 9" id="KW-0645">Protease</keyword>
<evidence type="ECO:0000256" key="7">
    <source>
        <dbReference type="ARBA" id="ARBA00022989"/>
    </source>
</evidence>
<name>H1Q2K4_9BACT</name>
<dbReference type="STRING" id="883158.HMPREF9140_01142"/>
<keyword evidence="4 9" id="KW-0812">Transmembrane</keyword>
<dbReference type="Proteomes" id="UP000016023">
    <property type="component" value="Unassembled WGS sequence"/>
</dbReference>
<feature type="transmembrane region" description="Helical" evidence="9">
    <location>
        <begin position="64"/>
        <end position="82"/>
    </location>
</feature>
<keyword evidence="5 9" id="KW-0064">Aspartyl protease</keyword>
<protein>
    <recommendedName>
        <fullName evidence="9">Lipoprotein signal peptidase</fullName>
        <ecNumber evidence="9">3.4.23.36</ecNumber>
    </recommendedName>
    <alternativeName>
        <fullName evidence="9">Prolipoprotein signal peptidase</fullName>
    </alternativeName>
    <alternativeName>
        <fullName evidence="9">Signal peptidase II</fullName>
        <shortName evidence="9">SPase II</shortName>
    </alternativeName>
</protein>
<dbReference type="AlphaFoldDB" id="H1Q2K4"/>
<dbReference type="HAMAP" id="MF_00161">
    <property type="entry name" value="LspA"/>
    <property type="match status" value="1"/>
</dbReference>
<comment type="catalytic activity">
    <reaction evidence="9">
        <text>Release of signal peptides from bacterial membrane prolipoproteins. Hydrolyzes -Xaa-Yaa-Zaa-|-(S,diacylglyceryl)Cys-, in which Xaa is hydrophobic (preferably Leu), and Yaa (Ala or Ser) and Zaa (Gly or Ala) have small, neutral side chains.</text>
        <dbReference type="EC" id="3.4.23.36"/>
    </reaction>
</comment>
<gene>
    <name evidence="9" type="primary">lspA</name>
    <name evidence="11" type="ORF">HMPREF9140_01142</name>
</gene>
<dbReference type="EC" id="3.4.23.36" evidence="9"/>
<comment type="caution">
    <text evidence="11">The sequence shown here is derived from an EMBL/GenBank/DDBJ whole genome shotgun (WGS) entry which is preliminary data.</text>
</comment>
<feature type="transmembrane region" description="Helical" evidence="9">
    <location>
        <begin position="175"/>
        <end position="198"/>
    </location>
</feature>
<organism evidence="11 12">
    <name type="scientific">Prevotella micans F0438</name>
    <dbReference type="NCBI Taxonomy" id="883158"/>
    <lineage>
        <taxon>Bacteria</taxon>
        <taxon>Pseudomonadati</taxon>
        <taxon>Bacteroidota</taxon>
        <taxon>Bacteroidia</taxon>
        <taxon>Bacteroidales</taxon>
        <taxon>Prevotellaceae</taxon>
        <taxon>Prevotella</taxon>
    </lineage>
</organism>
<comment type="subcellular location">
    <subcellularLocation>
        <location evidence="9">Cell membrane</location>
        <topology evidence="9">Multi-pass membrane protein</topology>
    </subcellularLocation>
</comment>
<reference evidence="11 12" key="1">
    <citation type="submission" date="2011-12" db="EMBL/GenBank/DDBJ databases">
        <title>The Genome Sequence of Prevotella micans F0438.</title>
        <authorList>
            <consortium name="The Broad Institute Genome Sequencing Platform"/>
            <person name="Earl A."/>
            <person name="Ward D."/>
            <person name="Feldgarden M."/>
            <person name="Gevers D."/>
            <person name="Izard J."/>
            <person name="Baranova O.V."/>
            <person name="Blanton J.M."/>
            <person name="Wade W.G."/>
            <person name="Dewhirst F.E."/>
            <person name="Young S.K."/>
            <person name="Zeng Q."/>
            <person name="Gargeya S."/>
            <person name="Fitzgerald M."/>
            <person name="Haas B."/>
            <person name="Abouelleil A."/>
            <person name="Alvarado L."/>
            <person name="Arachchi H.M."/>
            <person name="Berlin A."/>
            <person name="Chapman S.B."/>
            <person name="Gearin G."/>
            <person name="Goldberg J."/>
            <person name="Griggs A."/>
            <person name="Gujja S."/>
            <person name="Hansen M."/>
            <person name="Heiman D."/>
            <person name="Howarth C."/>
            <person name="Larimer J."/>
            <person name="Lui A."/>
            <person name="MacDonald P.J.P."/>
            <person name="McCowen C."/>
            <person name="Montmayeur A."/>
            <person name="Murphy C."/>
            <person name="Neiman D."/>
            <person name="Pearson M."/>
            <person name="Priest M."/>
            <person name="Roberts A."/>
            <person name="Saif S."/>
            <person name="Shea T."/>
            <person name="Sisk P."/>
            <person name="Stolte C."/>
            <person name="Sykes S."/>
            <person name="Wortman J."/>
            <person name="Nusbaum C."/>
            <person name="Birren B."/>
        </authorList>
    </citation>
    <scope>NUCLEOTIDE SEQUENCE [LARGE SCALE GENOMIC DNA]</scope>
    <source>
        <strain evidence="11 12">F0438</strain>
    </source>
</reference>
<evidence type="ECO:0000313" key="11">
    <source>
        <dbReference type="EMBL" id="EHO70643.1"/>
    </source>
</evidence>
<dbReference type="GO" id="GO:0004190">
    <property type="term" value="F:aspartic-type endopeptidase activity"/>
    <property type="evidence" value="ECO:0007669"/>
    <property type="project" value="UniProtKB-UniRule"/>
</dbReference>
<feature type="active site" evidence="9">
    <location>
        <position position="150"/>
    </location>
</feature>
<accession>H1Q2K4</accession>
<comment type="pathway">
    <text evidence="9">Protein modification; lipoprotein biosynthesis (signal peptide cleavage).</text>
</comment>
<proteinExistence type="inferred from homology"/>
<keyword evidence="6 9" id="KW-0378">Hydrolase</keyword>